<evidence type="ECO:0000256" key="1">
    <source>
        <dbReference type="SAM" id="Coils"/>
    </source>
</evidence>
<dbReference type="Pfam" id="PF13185">
    <property type="entry name" value="GAF_2"/>
    <property type="match status" value="1"/>
</dbReference>
<keyword evidence="2" id="KW-0472">Membrane</keyword>
<dbReference type="Proteomes" id="UP000245535">
    <property type="component" value="Unassembled WGS sequence"/>
</dbReference>
<dbReference type="EMBL" id="QGDO01000003">
    <property type="protein sequence ID" value="PWJ42156.1"/>
    <property type="molecule type" value="Genomic_DNA"/>
</dbReference>
<feature type="transmembrane region" description="Helical" evidence="2">
    <location>
        <begin position="16"/>
        <end position="36"/>
    </location>
</feature>
<dbReference type="InterPro" id="IPR003018">
    <property type="entry name" value="GAF"/>
</dbReference>
<feature type="transmembrane region" description="Helical" evidence="2">
    <location>
        <begin position="42"/>
        <end position="58"/>
    </location>
</feature>
<keyword evidence="2" id="KW-0812">Transmembrane</keyword>
<dbReference type="Gene3D" id="3.30.450.40">
    <property type="match status" value="1"/>
</dbReference>
<feature type="transmembrane region" description="Helical" evidence="2">
    <location>
        <begin position="87"/>
        <end position="105"/>
    </location>
</feature>
<keyword evidence="5" id="KW-1185">Reference proteome</keyword>
<proteinExistence type="predicted"/>
<protein>
    <submittedName>
        <fullName evidence="4">GAF domain-containing protein</fullName>
    </submittedName>
</protein>
<evidence type="ECO:0000256" key="2">
    <source>
        <dbReference type="SAM" id="Phobius"/>
    </source>
</evidence>
<keyword evidence="1" id="KW-0175">Coiled coil</keyword>
<feature type="transmembrane region" description="Helical" evidence="2">
    <location>
        <begin position="152"/>
        <end position="169"/>
    </location>
</feature>
<keyword evidence="2" id="KW-1133">Transmembrane helix</keyword>
<comment type="caution">
    <text evidence="4">The sequence shown here is derived from an EMBL/GenBank/DDBJ whole genome shotgun (WGS) entry which is preliminary data.</text>
</comment>
<name>A0A315Z9C4_SEDFL</name>
<sequence length="416" mass="48152">MPFRFLDENQTLSKSLIQLLHILNTVFFLASSFLSYQYISKHLFLSLLGLLFQIQFFFLNRNLLAYVVLTSGLHILSLFPFYNNLSLVLLAPLLVHLVCSIYLIATSQKKSIFWIIVVHVFMLGGLFIVNVFSDGIEAYSLVVQEFEYISMVYSLLSILFILSFTFYSYTQLEKRVVSFTERNEKVLADNRSYGGELKRLTDKVSRFQKEKDDEKWISELHTYFIEIIRDLQENDDIYDVLLRQLALKMDLNQLSIFITKNSESSKAKLIKVASYAFDVTKHEAHEEIEEGETLLGQCLLEKQQVIIDDLPEGYLYISSGLGDASAKFLLIQPLLFHETLEGVIEIASFHKIPSHHLKFIELISIEIASMIRGKKTDKVSDELYNQVSRKMEILKEENKSLKLRLKDFEKNDSIDA</sequence>
<evidence type="ECO:0000313" key="4">
    <source>
        <dbReference type="EMBL" id="PWJ42156.1"/>
    </source>
</evidence>
<evidence type="ECO:0000259" key="3">
    <source>
        <dbReference type="Pfam" id="PF13185"/>
    </source>
</evidence>
<accession>A0A315Z9C4</accession>
<feature type="transmembrane region" description="Helical" evidence="2">
    <location>
        <begin position="112"/>
        <end position="132"/>
    </location>
</feature>
<dbReference type="InterPro" id="IPR029016">
    <property type="entry name" value="GAF-like_dom_sf"/>
</dbReference>
<gene>
    <name evidence="4" type="ORF">BC781_103406</name>
</gene>
<feature type="domain" description="GAF" evidence="3">
    <location>
        <begin position="235"/>
        <end position="371"/>
    </location>
</feature>
<dbReference type="AlphaFoldDB" id="A0A315Z9C4"/>
<evidence type="ECO:0000313" key="5">
    <source>
        <dbReference type="Proteomes" id="UP000245535"/>
    </source>
</evidence>
<reference evidence="4 5" key="1">
    <citation type="submission" date="2018-03" db="EMBL/GenBank/DDBJ databases">
        <title>Genomic Encyclopedia of Archaeal and Bacterial Type Strains, Phase II (KMG-II): from individual species to whole genera.</title>
        <authorList>
            <person name="Goeker M."/>
        </authorList>
    </citation>
    <scope>NUCLEOTIDE SEQUENCE [LARGE SCALE GENOMIC DNA]</scope>
    <source>
        <strain evidence="4 5">DSM 28229</strain>
    </source>
</reference>
<organism evidence="4 5">
    <name type="scientific">Sediminitomix flava</name>
    <dbReference type="NCBI Taxonomy" id="379075"/>
    <lineage>
        <taxon>Bacteria</taxon>
        <taxon>Pseudomonadati</taxon>
        <taxon>Bacteroidota</taxon>
        <taxon>Cytophagia</taxon>
        <taxon>Cytophagales</taxon>
        <taxon>Flammeovirgaceae</taxon>
        <taxon>Sediminitomix</taxon>
    </lineage>
</organism>
<feature type="coiled-coil region" evidence="1">
    <location>
        <begin position="384"/>
        <end position="411"/>
    </location>
</feature>
<dbReference type="SUPFAM" id="SSF55781">
    <property type="entry name" value="GAF domain-like"/>
    <property type="match status" value="1"/>
</dbReference>